<dbReference type="InterPro" id="IPR001387">
    <property type="entry name" value="Cro/C1-type_HTH"/>
</dbReference>
<comment type="caution">
    <text evidence="2">The sequence shown here is derived from an EMBL/GenBank/DDBJ whole genome shotgun (WGS) entry which is preliminary data.</text>
</comment>
<sequence>MATDLARNLRLLCSYTPSISQVCRDLGINRQQFTKYLNASARPSDRNLRRICDYFGVAIDEIMMPHGQFASIVAVTPKTQNMVRALGPAAPALNAMIESSERALERYRGYYFYYYYTPSRPGCIRRSLLRLHERNGIWYSRLTERIQSEASPMGRSHYSHYLGIALFLGDRITIVDYNASNQTSLSQTLLYPAQGRELKFLSGLTLGVQGRSARAPFTARLFLEYLGEAPKRREMLEQTGVFTADDPGLPPYVRRVISARELEHSDILKAYELLP</sequence>
<reference evidence="2 3" key="1">
    <citation type="submission" date="2019-12" db="EMBL/GenBank/DDBJ databases">
        <authorList>
            <person name="Li M."/>
        </authorList>
    </citation>
    <scope>NUCLEOTIDE SEQUENCE [LARGE SCALE GENOMIC DNA]</scope>
    <source>
        <strain evidence="2 3">GBMRC 2046</strain>
    </source>
</reference>
<protein>
    <submittedName>
        <fullName evidence="2">Helix-turn-helix domain-containing protein</fullName>
    </submittedName>
</protein>
<dbReference type="RefSeq" id="WP_160776601.1">
    <property type="nucleotide sequence ID" value="NZ_WUMV01000007.1"/>
</dbReference>
<organism evidence="2 3">
    <name type="scientific">Stappia sediminis</name>
    <dbReference type="NCBI Taxonomy" id="2692190"/>
    <lineage>
        <taxon>Bacteria</taxon>
        <taxon>Pseudomonadati</taxon>
        <taxon>Pseudomonadota</taxon>
        <taxon>Alphaproteobacteria</taxon>
        <taxon>Hyphomicrobiales</taxon>
        <taxon>Stappiaceae</taxon>
        <taxon>Stappia</taxon>
    </lineage>
</organism>
<dbReference type="GO" id="GO:0003677">
    <property type="term" value="F:DNA binding"/>
    <property type="evidence" value="ECO:0007669"/>
    <property type="project" value="InterPro"/>
</dbReference>
<keyword evidence="3" id="KW-1185">Reference proteome</keyword>
<accession>A0A7X3LWJ2</accession>
<dbReference type="AlphaFoldDB" id="A0A7X3LWJ2"/>
<feature type="domain" description="HTH cro/C1-type" evidence="1">
    <location>
        <begin position="18"/>
        <end position="62"/>
    </location>
</feature>
<dbReference type="InterPro" id="IPR010982">
    <property type="entry name" value="Lambda_DNA-bd_dom_sf"/>
</dbReference>
<proteinExistence type="predicted"/>
<name>A0A7X3LWJ2_9HYPH</name>
<dbReference type="PROSITE" id="PS50943">
    <property type="entry name" value="HTH_CROC1"/>
    <property type="match status" value="1"/>
</dbReference>
<dbReference type="Pfam" id="PF13443">
    <property type="entry name" value="HTH_26"/>
    <property type="match status" value="1"/>
</dbReference>
<dbReference type="Proteomes" id="UP000433101">
    <property type="component" value="Unassembled WGS sequence"/>
</dbReference>
<gene>
    <name evidence="2" type="ORF">GR183_15735</name>
</gene>
<evidence type="ECO:0000313" key="2">
    <source>
        <dbReference type="EMBL" id="MXN66366.1"/>
    </source>
</evidence>
<dbReference type="CDD" id="cd00093">
    <property type="entry name" value="HTH_XRE"/>
    <property type="match status" value="1"/>
</dbReference>
<dbReference type="EMBL" id="WUMV01000007">
    <property type="protein sequence ID" value="MXN66366.1"/>
    <property type="molecule type" value="Genomic_DNA"/>
</dbReference>
<dbReference type="SUPFAM" id="SSF47413">
    <property type="entry name" value="lambda repressor-like DNA-binding domains"/>
    <property type="match status" value="1"/>
</dbReference>
<evidence type="ECO:0000259" key="1">
    <source>
        <dbReference type="PROSITE" id="PS50943"/>
    </source>
</evidence>
<evidence type="ECO:0000313" key="3">
    <source>
        <dbReference type="Proteomes" id="UP000433101"/>
    </source>
</evidence>
<dbReference type="Gene3D" id="1.10.260.40">
    <property type="entry name" value="lambda repressor-like DNA-binding domains"/>
    <property type="match status" value="1"/>
</dbReference>
<dbReference type="SMART" id="SM00530">
    <property type="entry name" value="HTH_XRE"/>
    <property type="match status" value="1"/>
</dbReference>